<protein>
    <submittedName>
        <fullName evidence="2">Uncharacterized protein</fullName>
    </submittedName>
</protein>
<evidence type="ECO:0000313" key="2">
    <source>
        <dbReference type="EMBL" id="GLS85562.1"/>
    </source>
</evidence>
<dbReference type="AlphaFoldDB" id="A0AA37WYV8"/>
<organism evidence="2 3">
    <name type="scientific">Cypionkella aquatica</name>
    <dbReference type="NCBI Taxonomy" id="1756042"/>
    <lineage>
        <taxon>Bacteria</taxon>
        <taxon>Pseudomonadati</taxon>
        <taxon>Pseudomonadota</taxon>
        <taxon>Alphaproteobacteria</taxon>
        <taxon>Rhodobacterales</taxon>
        <taxon>Paracoccaceae</taxon>
        <taxon>Cypionkella</taxon>
    </lineage>
</organism>
<reference evidence="2 3" key="1">
    <citation type="journal article" date="2014" name="Int. J. Syst. Evol. Microbiol.">
        <title>Complete genome sequence of Corynebacterium casei LMG S-19264T (=DSM 44701T), isolated from a smear-ripened cheese.</title>
        <authorList>
            <consortium name="US DOE Joint Genome Institute (JGI-PGF)"/>
            <person name="Walter F."/>
            <person name="Albersmeier A."/>
            <person name="Kalinowski J."/>
            <person name="Ruckert C."/>
        </authorList>
    </citation>
    <scope>NUCLEOTIDE SEQUENCE [LARGE SCALE GENOMIC DNA]</scope>
    <source>
        <strain evidence="2 3">NBRC 111766</strain>
    </source>
</reference>
<dbReference type="EMBL" id="BSPP01000002">
    <property type="protein sequence ID" value="GLS85562.1"/>
    <property type="molecule type" value="Genomic_DNA"/>
</dbReference>
<feature type="region of interest" description="Disordered" evidence="1">
    <location>
        <begin position="72"/>
        <end position="114"/>
    </location>
</feature>
<sequence length="114" mass="13181">MEPVEEYAQLKPQITQLQARTDQVRYGFFQPSARLRSNQAETMLRLQARRVFVKRRLPAEILRNPANRDQRRSMIVTVRPADDTRPEQDGQLTEPIDLFPPPRFTTTHPGAAPS</sequence>
<accession>A0AA37WYV8</accession>
<proteinExistence type="predicted"/>
<name>A0AA37WYV8_9RHOB</name>
<dbReference type="Proteomes" id="UP001157355">
    <property type="component" value="Unassembled WGS sequence"/>
</dbReference>
<keyword evidence="3" id="KW-1185">Reference proteome</keyword>
<gene>
    <name evidence="2" type="ORF">GCM10010873_05350</name>
</gene>
<evidence type="ECO:0000313" key="3">
    <source>
        <dbReference type="Proteomes" id="UP001157355"/>
    </source>
</evidence>
<evidence type="ECO:0000256" key="1">
    <source>
        <dbReference type="SAM" id="MobiDB-lite"/>
    </source>
</evidence>
<dbReference type="RefSeq" id="WP_284323774.1">
    <property type="nucleotide sequence ID" value="NZ_BSPP01000002.1"/>
</dbReference>
<comment type="caution">
    <text evidence="2">The sequence shown here is derived from an EMBL/GenBank/DDBJ whole genome shotgun (WGS) entry which is preliminary data.</text>
</comment>